<keyword evidence="4" id="KW-1185">Reference proteome</keyword>
<gene>
    <name evidence="3" type="ORF">SAMN04489718_3171</name>
</gene>
<dbReference type="NCBIfam" id="NF001270">
    <property type="entry name" value="PRK00228.2-2"/>
    <property type="match status" value="1"/>
</dbReference>
<dbReference type="EMBL" id="FNKO01000002">
    <property type="protein sequence ID" value="SDR03126.1"/>
    <property type="molecule type" value="Genomic_DNA"/>
</dbReference>
<dbReference type="OrthoDB" id="9807486at2"/>
<name>A0A1H1FRG5_9ACTN</name>
<evidence type="ECO:0000256" key="1">
    <source>
        <dbReference type="ARBA" id="ARBA00009600"/>
    </source>
</evidence>
<dbReference type="STRING" id="995062.SAMN04489718_3171"/>
<dbReference type="HAMAP" id="MF_00758">
    <property type="entry name" value="UPF0301"/>
    <property type="match status" value="1"/>
</dbReference>
<protein>
    <recommendedName>
        <fullName evidence="2">UPF0301 protein SAMN04489718_3171</fullName>
    </recommendedName>
</protein>
<dbReference type="Pfam" id="PF02622">
    <property type="entry name" value="DUF179"/>
    <property type="match status" value="1"/>
</dbReference>
<evidence type="ECO:0000256" key="2">
    <source>
        <dbReference type="HAMAP-Rule" id="MF_00758"/>
    </source>
</evidence>
<organism evidence="3 4">
    <name type="scientific">Actinopolyspora saharensis</name>
    <dbReference type="NCBI Taxonomy" id="995062"/>
    <lineage>
        <taxon>Bacteria</taxon>
        <taxon>Bacillati</taxon>
        <taxon>Actinomycetota</taxon>
        <taxon>Actinomycetes</taxon>
        <taxon>Actinopolysporales</taxon>
        <taxon>Actinopolysporaceae</taxon>
        <taxon>Actinopolyspora</taxon>
    </lineage>
</organism>
<proteinExistence type="inferred from homology"/>
<dbReference type="PANTHER" id="PTHR30327:SF1">
    <property type="entry name" value="UPF0301 PROTEIN YQGE"/>
    <property type="match status" value="1"/>
</dbReference>
<accession>A0A1H1FRG5</accession>
<dbReference type="InterPro" id="IPR003774">
    <property type="entry name" value="AlgH-like"/>
</dbReference>
<dbReference type="NCBIfam" id="NF001272">
    <property type="entry name" value="PRK00228.2-4"/>
    <property type="match status" value="1"/>
</dbReference>
<dbReference type="Proteomes" id="UP000199301">
    <property type="component" value="Unassembled WGS sequence"/>
</dbReference>
<dbReference type="AlphaFoldDB" id="A0A1H1FRG5"/>
<dbReference type="GO" id="GO:0005829">
    <property type="term" value="C:cytosol"/>
    <property type="evidence" value="ECO:0007669"/>
    <property type="project" value="TreeGrafter"/>
</dbReference>
<evidence type="ECO:0000313" key="3">
    <source>
        <dbReference type="EMBL" id="SDR03126.1"/>
    </source>
</evidence>
<reference evidence="4" key="1">
    <citation type="submission" date="2016-10" db="EMBL/GenBank/DDBJ databases">
        <authorList>
            <person name="Varghese N."/>
            <person name="Submissions S."/>
        </authorList>
    </citation>
    <scope>NUCLEOTIDE SEQUENCE [LARGE SCALE GENOMIC DNA]</scope>
    <source>
        <strain evidence="4">DSM 45459</strain>
    </source>
</reference>
<evidence type="ECO:0000313" key="4">
    <source>
        <dbReference type="Proteomes" id="UP000199301"/>
    </source>
</evidence>
<dbReference type="PANTHER" id="PTHR30327">
    <property type="entry name" value="UNCHARACTERIZED PROTEIN YQGE"/>
    <property type="match status" value="1"/>
</dbReference>
<dbReference type="Gene3D" id="3.40.1740.10">
    <property type="entry name" value="VC0467-like"/>
    <property type="match status" value="1"/>
</dbReference>
<comment type="similarity">
    <text evidence="1 2">Belongs to the UPF0301 (AlgH) family.</text>
</comment>
<dbReference type="SUPFAM" id="SSF143456">
    <property type="entry name" value="VC0467-like"/>
    <property type="match status" value="1"/>
</dbReference>
<sequence>MPDVGTDADVKPGTLLVAAPTLYDDNFRRAVVFVIHHHEEGTLGVVLNRPSEIPVHDVLPKWAEHSSEPQSLFVGGPVDQRTAICLAALRTGVETGELEGVVGVNGPVGLVDLEQDPEELAGLARGMRFFAGYAGWGKQQLEGEIERGDWHVIPALPEDVIADPSVNLWGRVLRRQGPPLAFLATHPGDVQLN</sequence>
<dbReference type="RefSeq" id="WP_092525105.1">
    <property type="nucleotide sequence ID" value="NZ_FNKO01000002.1"/>
</dbReference>